<gene>
    <name evidence="1" type="ORF">HRTV-25_gp42</name>
</gene>
<proteinExistence type="predicted"/>
<dbReference type="EMBL" id="MZ334521">
    <property type="protein sequence ID" value="UBF22623.1"/>
    <property type="molecule type" value="Genomic_DNA"/>
</dbReference>
<accession>A0AAE9BYV7</accession>
<keyword evidence="2" id="KW-1185">Reference proteome</keyword>
<dbReference type="Proteomes" id="UP000827232">
    <property type="component" value="Segment"/>
</dbReference>
<organism evidence="1 2">
    <name type="scientific">Halorubrum tailed virus 25</name>
    <dbReference type="NCBI Taxonomy" id="2878006"/>
    <lineage>
        <taxon>Viruses</taxon>
        <taxon>Duplodnaviria</taxon>
        <taxon>Heunggongvirae</taxon>
        <taxon>Uroviricota</taxon>
        <taxon>Caudoviricetes</taxon>
        <taxon>Thumleimavirales</taxon>
        <taxon>Hafunaviridae</taxon>
        <taxon>Laminvirus</taxon>
        <taxon>Laminvirus thailandense</taxon>
        <taxon>Laminvirus HRTV25</taxon>
    </lineage>
</organism>
<name>A0AAE9BYV7_9CAUD</name>
<evidence type="ECO:0000313" key="2">
    <source>
        <dbReference type="Proteomes" id="UP000827232"/>
    </source>
</evidence>
<evidence type="ECO:0000313" key="1">
    <source>
        <dbReference type="EMBL" id="UBF22623.1"/>
    </source>
</evidence>
<protein>
    <submittedName>
        <fullName evidence="1">Zn finger</fullName>
    </submittedName>
</protein>
<sequence>MTRGRCPKCGGEPYKRHCKIVCPQCGVLRDCSDPF</sequence>
<reference evidence="1" key="1">
    <citation type="submission" date="2021-05" db="EMBL/GenBank/DDBJ databases">
        <title>Diversity, taxonomy and evolution of archaeal viruses of the class Caudoviricetes.</title>
        <authorList>
            <person name="Liu Y."/>
            <person name="Demina T.A."/>
            <person name="Roux S."/>
            <person name="Aiewsakun P."/>
            <person name="Kazlauskas D."/>
            <person name="Simmonds P."/>
            <person name="Prangishvili D."/>
            <person name="Oksanen H.M."/>
            <person name="Krupovic M."/>
        </authorList>
    </citation>
    <scope>NUCLEOTIDE SEQUENCE</scope>
    <source>
        <strain evidence="1">HRTV-25/14</strain>
    </source>
</reference>